<reference evidence="9 10" key="1">
    <citation type="submission" date="2020-08" db="EMBL/GenBank/DDBJ databases">
        <title>Genomic Encyclopedia of Type Strains, Phase IV (KMG-IV): sequencing the most valuable type-strain genomes for metagenomic binning, comparative biology and taxonomic classification.</title>
        <authorList>
            <person name="Goeker M."/>
        </authorList>
    </citation>
    <scope>NUCLEOTIDE SEQUENCE [LARGE SCALE GENOMIC DNA]</scope>
    <source>
        <strain evidence="9 10">DSM 100211</strain>
    </source>
</reference>
<evidence type="ECO:0000313" key="9">
    <source>
        <dbReference type="EMBL" id="MBB3975488.1"/>
    </source>
</evidence>
<evidence type="ECO:0000256" key="6">
    <source>
        <dbReference type="ARBA" id="ARBA00023136"/>
    </source>
</evidence>
<evidence type="ECO:0000256" key="1">
    <source>
        <dbReference type="ARBA" id="ARBA00004651"/>
    </source>
</evidence>
<dbReference type="SUPFAM" id="SSF161098">
    <property type="entry name" value="MetI-like"/>
    <property type="match status" value="1"/>
</dbReference>
<feature type="transmembrane region" description="Helical" evidence="7">
    <location>
        <begin position="224"/>
        <end position="244"/>
    </location>
</feature>
<dbReference type="Proteomes" id="UP000574761">
    <property type="component" value="Unassembled WGS sequence"/>
</dbReference>
<evidence type="ECO:0000256" key="7">
    <source>
        <dbReference type="RuleBase" id="RU363032"/>
    </source>
</evidence>
<proteinExistence type="inferred from homology"/>
<keyword evidence="6 7" id="KW-0472">Membrane</keyword>
<dbReference type="PROSITE" id="PS50928">
    <property type="entry name" value="ABC_TM1"/>
    <property type="match status" value="1"/>
</dbReference>
<dbReference type="InterPro" id="IPR051393">
    <property type="entry name" value="ABC_transporter_permease"/>
</dbReference>
<keyword evidence="5 7" id="KW-1133">Transmembrane helix</keyword>
<feature type="transmembrane region" description="Helical" evidence="7">
    <location>
        <begin position="20"/>
        <end position="42"/>
    </location>
</feature>
<dbReference type="EMBL" id="JACIEE010000001">
    <property type="protein sequence ID" value="MBB3975488.1"/>
    <property type="molecule type" value="Genomic_DNA"/>
</dbReference>
<comment type="subcellular location">
    <subcellularLocation>
        <location evidence="1 7">Cell membrane</location>
        <topology evidence="1 7">Multi-pass membrane protein</topology>
    </subcellularLocation>
</comment>
<dbReference type="Pfam" id="PF00528">
    <property type="entry name" value="BPD_transp_1"/>
    <property type="match status" value="1"/>
</dbReference>
<evidence type="ECO:0000259" key="8">
    <source>
        <dbReference type="PROSITE" id="PS50928"/>
    </source>
</evidence>
<keyword evidence="10" id="KW-1185">Reference proteome</keyword>
<dbReference type="AlphaFoldDB" id="A0A7W6D2F2"/>
<dbReference type="InterPro" id="IPR000515">
    <property type="entry name" value="MetI-like"/>
</dbReference>
<dbReference type="CDD" id="cd06261">
    <property type="entry name" value="TM_PBP2"/>
    <property type="match status" value="1"/>
</dbReference>
<evidence type="ECO:0000256" key="5">
    <source>
        <dbReference type="ARBA" id="ARBA00022989"/>
    </source>
</evidence>
<evidence type="ECO:0000256" key="4">
    <source>
        <dbReference type="ARBA" id="ARBA00022692"/>
    </source>
</evidence>
<dbReference type="GO" id="GO:0005886">
    <property type="term" value="C:plasma membrane"/>
    <property type="evidence" value="ECO:0007669"/>
    <property type="project" value="UniProtKB-SubCell"/>
</dbReference>
<gene>
    <name evidence="9" type="ORF">GGQ64_000664</name>
</gene>
<feature type="transmembrane region" description="Helical" evidence="7">
    <location>
        <begin position="86"/>
        <end position="109"/>
    </location>
</feature>
<dbReference type="Gene3D" id="1.10.3720.10">
    <property type="entry name" value="MetI-like"/>
    <property type="match status" value="1"/>
</dbReference>
<organism evidence="9 10">
    <name type="scientific">Mycoplana azooxidifex</name>
    <dbReference type="NCBI Taxonomy" id="1636188"/>
    <lineage>
        <taxon>Bacteria</taxon>
        <taxon>Pseudomonadati</taxon>
        <taxon>Pseudomonadota</taxon>
        <taxon>Alphaproteobacteria</taxon>
        <taxon>Hyphomicrobiales</taxon>
        <taxon>Rhizobiaceae</taxon>
        <taxon>Mycoplana</taxon>
    </lineage>
</organism>
<feature type="transmembrane region" description="Helical" evidence="7">
    <location>
        <begin position="165"/>
        <end position="184"/>
    </location>
</feature>
<evidence type="ECO:0000313" key="10">
    <source>
        <dbReference type="Proteomes" id="UP000574761"/>
    </source>
</evidence>
<evidence type="ECO:0000256" key="3">
    <source>
        <dbReference type="ARBA" id="ARBA00022475"/>
    </source>
</evidence>
<keyword evidence="4 7" id="KW-0812">Transmembrane</keyword>
<dbReference type="RefSeq" id="WP_183798987.1">
    <property type="nucleotide sequence ID" value="NZ_JACIEE010000001.1"/>
</dbReference>
<dbReference type="GO" id="GO:0055085">
    <property type="term" value="P:transmembrane transport"/>
    <property type="evidence" value="ECO:0007669"/>
    <property type="project" value="InterPro"/>
</dbReference>
<keyword evidence="2 7" id="KW-0813">Transport</keyword>
<name>A0A7W6D2F2_9HYPH</name>
<feature type="transmembrane region" description="Helical" evidence="7">
    <location>
        <begin position="121"/>
        <end position="145"/>
    </location>
</feature>
<feature type="transmembrane region" description="Helical" evidence="7">
    <location>
        <begin position="284"/>
        <end position="306"/>
    </location>
</feature>
<comment type="similarity">
    <text evidence="7">Belongs to the binding-protein-dependent transport system permease family.</text>
</comment>
<comment type="caution">
    <text evidence="9">The sequence shown here is derived from an EMBL/GenBank/DDBJ whole genome shotgun (WGS) entry which is preliminary data.</text>
</comment>
<accession>A0A7W6D2F2</accession>
<protein>
    <submittedName>
        <fullName evidence="9">Raffinose/stachyose/melibiose transport system permease protein</fullName>
    </submittedName>
</protein>
<dbReference type="PANTHER" id="PTHR30193:SF37">
    <property type="entry name" value="INNER MEMBRANE ABC TRANSPORTER PERMEASE PROTEIN YCJO"/>
    <property type="match status" value="1"/>
</dbReference>
<evidence type="ECO:0000256" key="2">
    <source>
        <dbReference type="ARBA" id="ARBA00022448"/>
    </source>
</evidence>
<dbReference type="InterPro" id="IPR035906">
    <property type="entry name" value="MetI-like_sf"/>
</dbReference>
<sequence length="316" mass="35284">MTDATVSEAEFDVVRRPRRWHIAVFLLPALVVYTAVMILPLFETLRLSFFNTVDGQPAFVGLSNFATLFGNERWASDFWNALKNNFIFFFIHMMVQNPIGIALAALLSLPKLRGAAFYRTAIFLPTLLSFVIVGFIWKLILSPIWGVSPYLMDLVGLKSLFSPWLGRPGSALIAVSLISVWQYVGIPMMLIYAALLNIPEEVIEAAECDGITGWAQFFKIKLPLILPAIGIISILTFVGNFNAFDLVYTVQGALAGPDGSTDILGTLLYRTFFGFQLQLGDRSMGATIATVMFLIILAGVSLYLFVIQRRIRRYQF</sequence>
<dbReference type="PANTHER" id="PTHR30193">
    <property type="entry name" value="ABC TRANSPORTER PERMEASE PROTEIN"/>
    <property type="match status" value="1"/>
</dbReference>
<keyword evidence="3" id="KW-1003">Cell membrane</keyword>
<feature type="domain" description="ABC transmembrane type-1" evidence="8">
    <location>
        <begin position="82"/>
        <end position="305"/>
    </location>
</feature>